<dbReference type="CDD" id="cd06990">
    <property type="entry name" value="cupin_DUF861"/>
    <property type="match status" value="1"/>
</dbReference>
<evidence type="ECO:0000259" key="1">
    <source>
        <dbReference type="Pfam" id="PF07883"/>
    </source>
</evidence>
<keyword evidence="3" id="KW-1185">Reference proteome</keyword>
<dbReference type="Pfam" id="PF07883">
    <property type="entry name" value="Cupin_2"/>
    <property type="match status" value="1"/>
</dbReference>
<dbReference type="Proteomes" id="UP001221838">
    <property type="component" value="Unassembled WGS sequence"/>
</dbReference>
<feature type="domain" description="Cupin type-2" evidence="1">
    <location>
        <begin position="61"/>
        <end position="108"/>
    </location>
</feature>
<dbReference type="EMBL" id="JAQNDM010000002">
    <property type="protein sequence ID" value="MDC0708833.1"/>
    <property type="molecule type" value="Genomic_DNA"/>
</dbReference>
<accession>A0ABT5D595</accession>
<proteinExistence type="predicted"/>
<name>A0ABT5D595_9BACT</name>
<sequence length="134" mass="14386">MSPLIVKKFSSLDERRPFGHGHVDVLEFGDSVVGMVVLEPGWKWSKDVRPLVGTESCQVAHFSYCLSGRLVVKMDDGTRAELGPGDVALIPPGQDAWVDGGEPCVVVDFKGMGNYAQASPRECRGEASATTGVH</sequence>
<evidence type="ECO:0000313" key="2">
    <source>
        <dbReference type="EMBL" id="MDC0708833.1"/>
    </source>
</evidence>
<dbReference type="InterPro" id="IPR014710">
    <property type="entry name" value="RmlC-like_jellyroll"/>
</dbReference>
<organism evidence="2 3">
    <name type="scientific">Stigmatella ashevillensis</name>
    <dbReference type="NCBI Taxonomy" id="2995309"/>
    <lineage>
        <taxon>Bacteria</taxon>
        <taxon>Pseudomonadati</taxon>
        <taxon>Myxococcota</taxon>
        <taxon>Myxococcia</taxon>
        <taxon>Myxococcales</taxon>
        <taxon>Cystobacterineae</taxon>
        <taxon>Archangiaceae</taxon>
        <taxon>Stigmatella</taxon>
    </lineage>
</organism>
<protein>
    <submittedName>
        <fullName evidence="2">Cupin domain-containing protein</fullName>
    </submittedName>
</protein>
<dbReference type="InterPro" id="IPR013096">
    <property type="entry name" value="Cupin_2"/>
</dbReference>
<gene>
    <name evidence="2" type="ORF">POL68_10175</name>
</gene>
<dbReference type="InterPro" id="IPR011051">
    <property type="entry name" value="RmlC_Cupin_sf"/>
</dbReference>
<comment type="caution">
    <text evidence="2">The sequence shown here is derived from an EMBL/GenBank/DDBJ whole genome shotgun (WGS) entry which is preliminary data.</text>
</comment>
<dbReference type="SUPFAM" id="SSF51182">
    <property type="entry name" value="RmlC-like cupins"/>
    <property type="match status" value="1"/>
</dbReference>
<evidence type="ECO:0000313" key="3">
    <source>
        <dbReference type="Proteomes" id="UP001221838"/>
    </source>
</evidence>
<reference evidence="2 3" key="1">
    <citation type="submission" date="2022-11" db="EMBL/GenBank/DDBJ databases">
        <title>Minimal conservation of predation-associated metabolite biosynthetic gene clusters underscores biosynthetic potential of Myxococcota including descriptions for ten novel species: Archangium lansinium sp. nov., Myxococcus landrumus sp. nov., Nannocystis bai.</title>
        <authorList>
            <person name="Ahearne A."/>
            <person name="Stevens C."/>
            <person name="Dowd S."/>
        </authorList>
    </citation>
    <scope>NUCLEOTIDE SEQUENCE [LARGE SCALE GENOMIC DNA]</scope>
    <source>
        <strain evidence="2 3">NCWAL01</strain>
    </source>
</reference>
<dbReference type="Gene3D" id="2.60.120.10">
    <property type="entry name" value="Jelly Rolls"/>
    <property type="match status" value="1"/>
</dbReference>
<dbReference type="RefSeq" id="WP_272136868.1">
    <property type="nucleotide sequence ID" value="NZ_JAQNDM010000002.1"/>
</dbReference>